<name>A0A087TZP0_STEMI</name>
<evidence type="ECO:0000256" key="2">
    <source>
        <dbReference type="ARBA" id="ARBA00022448"/>
    </source>
</evidence>
<accession>A0A087TZP0</accession>
<dbReference type="AlphaFoldDB" id="A0A087TZP0"/>
<evidence type="ECO:0000256" key="4">
    <source>
        <dbReference type="ARBA" id="ARBA00023136"/>
    </source>
</evidence>
<keyword evidence="2" id="KW-0813">Transport</keyword>
<dbReference type="InterPro" id="IPR011989">
    <property type="entry name" value="ARM-like"/>
</dbReference>
<reference evidence="6 7" key="1">
    <citation type="submission" date="2013-11" db="EMBL/GenBank/DDBJ databases">
        <title>Genome sequencing of Stegodyphus mimosarum.</title>
        <authorList>
            <person name="Bechsgaard J."/>
        </authorList>
    </citation>
    <scope>NUCLEOTIDE SEQUENCE [LARGE SCALE GENOMIC DNA]</scope>
</reference>
<dbReference type="Gene3D" id="1.25.10.10">
    <property type="entry name" value="Leucine-rich Repeat Variant"/>
    <property type="match status" value="1"/>
</dbReference>
<dbReference type="GO" id="GO:0016192">
    <property type="term" value="P:vesicle-mediated transport"/>
    <property type="evidence" value="ECO:0007669"/>
    <property type="project" value="InterPro"/>
</dbReference>
<evidence type="ECO:0000313" key="7">
    <source>
        <dbReference type="Proteomes" id="UP000054359"/>
    </source>
</evidence>
<dbReference type="Proteomes" id="UP000054359">
    <property type="component" value="Unassembled WGS sequence"/>
</dbReference>
<dbReference type="SUPFAM" id="SSF48371">
    <property type="entry name" value="ARM repeat"/>
    <property type="match status" value="1"/>
</dbReference>
<evidence type="ECO:0000313" key="6">
    <source>
        <dbReference type="EMBL" id="KFM70579.1"/>
    </source>
</evidence>
<dbReference type="InterPro" id="IPR026739">
    <property type="entry name" value="AP_beta"/>
</dbReference>
<keyword evidence="7" id="KW-1185">Reference proteome</keyword>
<evidence type="ECO:0000256" key="1">
    <source>
        <dbReference type="ARBA" id="ARBA00004308"/>
    </source>
</evidence>
<dbReference type="PANTHER" id="PTHR11134">
    <property type="entry name" value="ADAPTOR COMPLEX SUBUNIT BETA FAMILY MEMBER"/>
    <property type="match status" value="1"/>
</dbReference>
<dbReference type="InterPro" id="IPR032682">
    <property type="entry name" value="Cnd1_C"/>
</dbReference>
<dbReference type="EMBL" id="KK117478">
    <property type="protein sequence ID" value="KFM70579.1"/>
    <property type="molecule type" value="Genomic_DNA"/>
</dbReference>
<dbReference type="Pfam" id="PF12717">
    <property type="entry name" value="Cnd1"/>
    <property type="match status" value="1"/>
</dbReference>
<proteinExistence type="predicted"/>
<dbReference type="GO" id="GO:0015031">
    <property type="term" value="P:protein transport"/>
    <property type="evidence" value="ECO:0007669"/>
    <property type="project" value="UniProtKB-KW"/>
</dbReference>
<gene>
    <name evidence="6" type="ORF">X975_21767</name>
</gene>
<keyword evidence="3" id="KW-0653">Protein transport</keyword>
<dbReference type="OrthoDB" id="10254310at2759"/>
<organism evidence="6 7">
    <name type="scientific">Stegodyphus mimosarum</name>
    <name type="common">African social velvet spider</name>
    <dbReference type="NCBI Taxonomy" id="407821"/>
    <lineage>
        <taxon>Eukaryota</taxon>
        <taxon>Metazoa</taxon>
        <taxon>Ecdysozoa</taxon>
        <taxon>Arthropoda</taxon>
        <taxon>Chelicerata</taxon>
        <taxon>Arachnida</taxon>
        <taxon>Araneae</taxon>
        <taxon>Araneomorphae</taxon>
        <taxon>Entelegynae</taxon>
        <taxon>Eresoidea</taxon>
        <taxon>Eresidae</taxon>
        <taxon>Stegodyphus</taxon>
    </lineage>
</organism>
<sequence>MIKDPEPQVIGSSLYALEEILQSEGGVIINRRIFLYLISRISDFQDWNFAVVCIVLKKRVPESEEELLYFLNAVDERLLHSNPAIFVTAADIALCYANHLEKKFSVDILKQIS</sequence>
<keyword evidence="4" id="KW-0472">Membrane</keyword>
<dbReference type="InterPro" id="IPR016024">
    <property type="entry name" value="ARM-type_fold"/>
</dbReference>
<comment type="subcellular location">
    <subcellularLocation>
        <location evidence="1">Endomembrane system</location>
    </subcellularLocation>
</comment>
<evidence type="ECO:0000259" key="5">
    <source>
        <dbReference type="Pfam" id="PF12717"/>
    </source>
</evidence>
<dbReference type="GO" id="GO:0012505">
    <property type="term" value="C:endomembrane system"/>
    <property type="evidence" value="ECO:0007669"/>
    <property type="project" value="UniProtKB-SubCell"/>
</dbReference>
<feature type="non-terminal residue" evidence="6">
    <location>
        <position position="113"/>
    </location>
</feature>
<protein>
    <submittedName>
        <fullName evidence="6">AP-4 complex subunit beta-1</fullName>
    </submittedName>
</protein>
<feature type="domain" description="Condensin complex subunit 1 C-terminal" evidence="5">
    <location>
        <begin position="1"/>
        <end position="94"/>
    </location>
</feature>
<dbReference type="STRING" id="407821.A0A087TZP0"/>
<evidence type="ECO:0000256" key="3">
    <source>
        <dbReference type="ARBA" id="ARBA00022927"/>
    </source>
</evidence>